<protein>
    <submittedName>
        <fullName evidence="1">Uncharacterized protein</fullName>
    </submittedName>
</protein>
<comment type="caution">
    <text evidence="1">The sequence shown here is derived from an EMBL/GenBank/DDBJ whole genome shotgun (WGS) entry which is preliminary data.</text>
</comment>
<keyword evidence="2" id="KW-1185">Reference proteome</keyword>
<dbReference type="Proteomes" id="UP000637632">
    <property type="component" value="Unassembled WGS sequence"/>
</dbReference>
<name>A0ABR6XKM2_9BURK</name>
<evidence type="ECO:0000313" key="2">
    <source>
        <dbReference type="Proteomes" id="UP000637632"/>
    </source>
</evidence>
<dbReference type="RefSeq" id="WP_190480750.1">
    <property type="nucleotide sequence ID" value="NZ_JACOFT010000006.1"/>
</dbReference>
<proteinExistence type="predicted"/>
<sequence length="92" mass="9863">MGIEYSIEFSFTDAHRVASLFAAIGALTVTLPTGARYDFQSAVAGRMPDGTAKITESGVIFYSHGGQGEEYLGKVIASLIREFGSVNVRKTQ</sequence>
<gene>
    <name evidence="1" type="ORF">H8K26_15425</name>
</gene>
<organism evidence="1 2">
    <name type="scientific">Undibacterium aquatile</name>
    <dbReference type="NCBI Taxonomy" id="1537398"/>
    <lineage>
        <taxon>Bacteria</taxon>
        <taxon>Pseudomonadati</taxon>
        <taxon>Pseudomonadota</taxon>
        <taxon>Betaproteobacteria</taxon>
        <taxon>Burkholderiales</taxon>
        <taxon>Oxalobacteraceae</taxon>
        <taxon>Undibacterium</taxon>
    </lineage>
</organism>
<evidence type="ECO:0000313" key="1">
    <source>
        <dbReference type="EMBL" id="MBC3812834.1"/>
    </source>
</evidence>
<reference evidence="1 2" key="1">
    <citation type="submission" date="2020-08" db="EMBL/GenBank/DDBJ databases">
        <title>Novel species isolated from subtropical streams in China.</title>
        <authorList>
            <person name="Lu H."/>
        </authorList>
    </citation>
    <scope>NUCLEOTIDE SEQUENCE [LARGE SCALE GENOMIC DNA]</scope>
    <source>
        <strain evidence="1 2">CCTCC AB 2015119</strain>
    </source>
</reference>
<dbReference type="EMBL" id="JACOFT010000006">
    <property type="protein sequence ID" value="MBC3812834.1"/>
    <property type="molecule type" value="Genomic_DNA"/>
</dbReference>
<accession>A0ABR6XKM2</accession>